<dbReference type="EMBL" id="JAVXUP010003827">
    <property type="protein sequence ID" value="KAK2998073.1"/>
    <property type="molecule type" value="Genomic_DNA"/>
</dbReference>
<dbReference type="EMBL" id="JAVXUP010003884">
    <property type="protein sequence ID" value="KAK2997963.1"/>
    <property type="molecule type" value="Genomic_DNA"/>
</dbReference>
<organism evidence="3 4">
    <name type="scientific">Escallonia herrerae</name>
    <dbReference type="NCBI Taxonomy" id="1293975"/>
    <lineage>
        <taxon>Eukaryota</taxon>
        <taxon>Viridiplantae</taxon>
        <taxon>Streptophyta</taxon>
        <taxon>Embryophyta</taxon>
        <taxon>Tracheophyta</taxon>
        <taxon>Spermatophyta</taxon>
        <taxon>Magnoliopsida</taxon>
        <taxon>eudicotyledons</taxon>
        <taxon>Gunneridae</taxon>
        <taxon>Pentapetalae</taxon>
        <taxon>asterids</taxon>
        <taxon>campanulids</taxon>
        <taxon>Escalloniales</taxon>
        <taxon>Escalloniaceae</taxon>
        <taxon>Escallonia</taxon>
    </lineage>
</organism>
<keyword evidence="4" id="KW-1185">Reference proteome</keyword>
<comment type="caution">
    <text evidence="3">The sequence shown here is derived from an EMBL/GenBank/DDBJ whole genome shotgun (WGS) entry which is preliminary data.</text>
</comment>
<dbReference type="Pfam" id="PF17919">
    <property type="entry name" value="RT_RNaseH_2"/>
    <property type="match status" value="1"/>
</dbReference>
<protein>
    <recommendedName>
        <fullName evidence="1">Reverse transcriptase/retrotransposon-derived protein RNase H-like domain-containing protein</fullName>
    </recommendedName>
</protein>
<dbReference type="AlphaFoldDB" id="A0AA88UYT9"/>
<dbReference type="Proteomes" id="UP001188597">
    <property type="component" value="Unassembled WGS sequence"/>
</dbReference>
<evidence type="ECO:0000313" key="4">
    <source>
        <dbReference type="Proteomes" id="UP001188597"/>
    </source>
</evidence>
<accession>A0AA88UYT9</accession>
<evidence type="ECO:0000313" key="3">
    <source>
        <dbReference type="EMBL" id="KAK2998073.1"/>
    </source>
</evidence>
<dbReference type="SUPFAM" id="SSF56672">
    <property type="entry name" value="DNA/RNA polymerases"/>
    <property type="match status" value="1"/>
</dbReference>
<dbReference type="InterPro" id="IPR041577">
    <property type="entry name" value="RT_RNaseH_2"/>
</dbReference>
<dbReference type="InterPro" id="IPR043502">
    <property type="entry name" value="DNA/RNA_pol_sf"/>
</dbReference>
<proteinExistence type="predicted"/>
<evidence type="ECO:0000313" key="2">
    <source>
        <dbReference type="EMBL" id="KAK2997963.1"/>
    </source>
</evidence>
<feature type="domain" description="Reverse transcriptase/retrotransposon-derived protein RNase H-like" evidence="1">
    <location>
        <begin position="2"/>
        <end position="80"/>
    </location>
</feature>
<dbReference type="PANTHER" id="PTHR34072:SF41">
    <property type="entry name" value="REVERSE TRANSCRIPTASE_RETROTRANSPOSON-DERIVED PROTEIN RNASE H-LIKE DOMAIN-CONTAINING PROTEIN"/>
    <property type="match status" value="1"/>
</dbReference>
<sequence length="130" mass="14574">MKWAMSEDLVLALPDVSTSFKVHTDASNFALEGVLMQECHPVAYESRKLNKAERHYTTHEKELLAVVHCLIVRRHYLLGSTNGVVDALSRRAKLDQVALIAMKAIVRADSQVAINIGRKIRKALTRDPIV</sequence>
<name>A0AA88UYT9_9ASTE</name>
<reference evidence="3" key="1">
    <citation type="submission" date="2022-12" db="EMBL/GenBank/DDBJ databases">
        <title>Draft genome assemblies for two species of Escallonia (Escalloniales).</title>
        <authorList>
            <person name="Chanderbali A."/>
            <person name="Dervinis C."/>
            <person name="Anghel I."/>
            <person name="Soltis D."/>
            <person name="Soltis P."/>
            <person name="Zapata F."/>
        </authorList>
    </citation>
    <scope>NUCLEOTIDE SEQUENCE</scope>
    <source>
        <strain evidence="3">UCBG64.0493</strain>
        <tissue evidence="3">Leaf</tissue>
    </source>
</reference>
<gene>
    <name evidence="2" type="ORF">RJ639_024733</name>
    <name evidence="3" type="ORF">RJ639_026405</name>
</gene>
<dbReference type="PANTHER" id="PTHR34072">
    <property type="entry name" value="ENZYMATIC POLYPROTEIN-RELATED"/>
    <property type="match status" value="1"/>
</dbReference>
<dbReference type="Gene3D" id="3.10.20.370">
    <property type="match status" value="1"/>
</dbReference>
<evidence type="ECO:0000259" key="1">
    <source>
        <dbReference type="Pfam" id="PF17919"/>
    </source>
</evidence>